<proteinExistence type="predicted"/>
<name>A0A1G6LBX9_9ACTN</name>
<dbReference type="AlphaFoldDB" id="A0A1G6LBX9"/>
<dbReference type="Proteomes" id="UP000199416">
    <property type="component" value="Unassembled WGS sequence"/>
</dbReference>
<sequence>MLAPIAVAPSASAAETGLQGCRVQVNYPHQSSHDPDRWNVEFRVYGCASYKTVAISRWVRVSVTYPDGSGGGGGDFAWKYQATLGVPAGSSRSTFYNESCVHGARYTVTVRGLFTIDGRSTELSQSNSFPCR</sequence>
<protein>
    <submittedName>
        <fullName evidence="1">Uncharacterized protein</fullName>
    </submittedName>
</protein>
<keyword evidence="2" id="KW-1185">Reference proteome</keyword>
<gene>
    <name evidence="1" type="ORF">SAMN05660690_1310</name>
</gene>
<dbReference type="EMBL" id="FMZF01000002">
    <property type="protein sequence ID" value="SDC40701.1"/>
    <property type="molecule type" value="Genomic_DNA"/>
</dbReference>
<evidence type="ECO:0000313" key="1">
    <source>
        <dbReference type="EMBL" id="SDC40701.1"/>
    </source>
</evidence>
<accession>A0A1G6LBX9</accession>
<evidence type="ECO:0000313" key="2">
    <source>
        <dbReference type="Proteomes" id="UP000199416"/>
    </source>
</evidence>
<organism evidence="1 2">
    <name type="scientific">Geodermatophilus telluris</name>
    <dbReference type="NCBI Taxonomy" id="1190417"/>
    <lineage>
        <taxon>Bacteria</taxon>
        <taxon>Bacillati</taxon>
        <taxon>Actinomycetota</taxon>
        <taxon>Actinomycetes</taxon>
        <taxon>Geodermatophilales</taxon>
        <taxon>Geodermatophilaceae</taxon>
        <taxon>Geodermatophilus</taxon>
    </lineage>
</organism>
<reference evidence="2" key="1">
    <citation type="submission" date="2016-10" db="EMBL/GenBank/DDBJ databases">
        <authorList>
            <person name="Varghese N."/>
            <person name="Submissions S."/>
        </authorList>
    </citation>
    <scope>NUCLEOTIDE SEQUENCE [LARGE SCALE GENOMIC DNA]</scope>
    <source>
        <strain evidence="2">DSM 45421</strain>
    </source>
</reference>